<gene>
    <name evidence="6" type="ORF">HNR60_001556</name>
</gene>
<evidence type="ECO:0000313" key="6">
    <source>
        <dbReference type="EMBL" id="MBB5046808.1"/>
    </source>
</evidence>
<sequence>MFVKRRRIGPATVYLGDALEILPTLDPVGDVLTDPPYSSGGNVRDRAQATTAKYLSTGHPQYPEFQGDTRDQRSYLAWSTLWMGRARALTRPGAMLVSFSDWRQLPVTSDALQCAGWVWRGIVPWDKTEGSRPQKGRYRVQAEYALWGTNGARPQAGPVAPGVFRMSVPRVKHHVAGKPVDLMTGLMTVMEGPILDPFMGSGTVGVACVQKGLAYVGIEVDPTYFEIACGRLEEAVKAASRSKTVAI</sequence>
<dbReference type="EMBL" id="JACHIH010000006">
    <property type="protein sequence ID" value="MBB5046808.1"/>
    <property type="molecule type" value="Genomic_DNA"/>
</dbReference>
<dbReference type="GO" id="GO:0009007">
    <property type="term" value="F:site-specific DNA-methyltransferase (adenine-specific) activity"/>
    <property type="evidence" value="ECO:0007669"/>
    <property type="project" value="UniProtKB-EC"/>
</dbReference>
<evidence type="ECO:0000256" key="4">
    <source>
        <dbReference type="RuleBase" id="RU362026"/>
    </source>
</evidence>
<dbReference type="Gene3D" id="3.40.50.150">
    <property type="entry name" value="Vaccinia Virus protein VP39"/>
    <property type="match status" value="1"/>
</dbReference>
<evidence type="ECO:0000259" key="5">
    <source>
        <dbReference type="Pfam" id="PF01555"/>
    </source>
</evidence>
<name>A0A7W7Z2G6_9BRAD</name>
<dbReference type="InterPro" id="IPR002941">
    <property type="entry name" value="DNA_methylase_N4/N6"/>
</dbReference>
<feature type="domain" description="DNA methylase N-4/N-6" evidence="5">
    <location>
        <begin position="172"/>
        <end position="228"/>
    </location>
</feature>
<keyword evidence="7" id="KW-1185">Reference proteome</keyword>
<evidence type="ECO:0000256" key="1">
    <source>
        <dbReference type="ARBA" id="ARBA00022603"/>
    </source>
</evidence>
<dbReference type="SUPFAM" id="SSF53335">
    <property type="entry name" value="S-adenosyl-L-methionine-dependent methyltransferases"/>
    <property type="match status" value="1"/>
</dbReference>
<dbReference type="InterPro" id="IPR029063">
    <property type="entry name" value="SAM-dependent_MTases_sf"/>
</dbReference>
<dbReference type="EC" id="2.1.1.-" evidence="4"/>
<comment type="similarity">
    <text evidence="4">Belongs to the N(4)/N(6)-methyltransferase family.</text>
</comment>
<dbReference type="GO" id="GO:0003677">
    <property type="term" value="F:DNA binding"/>
    <property type="evidence" value="ECO:0007669"/>
    <property type="project" value="InterPro"/>
</dbReference>
<dbReference type="PRINTS" id="PR00508">
    <property type="entry name" value="S21N4MTFRASE"/>
</dbReference>
<dbReference type="InterPro" id="IPR001091">
    <property type="entry name" value="RM_Methyltransferase"/>
</dbReference>
<evidence type="ECO:0000313" key="7">
    <source>
        <dbReference type="Proteomes" id="UP000542353"/>
    </source>
</evidence>
<dbReference type="Proteomes" id="UP000542353">
    <property type="component" value="Unassembled WGS sequence"/>
</dbReference>
<keyword evidence="2 6" id="KW-0808">Transferase</keyword>
<proteinExistence type="inferred from homology"/>
<protein>
    <recommendedName>
        <fullName evidence="4">Methyltransferase</fullName>
        <ecNumber evidence="4">2.1.1.-</ecNumber>
    </recommendedName>
</protein>
<evidence type="ECO:0000256" key="3">
    <source>
        <dbReference type="ARBA" id="ARBA00047942"/>
    </source>
</evidence>
<organism evidence="6 7">
    <name type="scientific">Rhodopseudomonas rhenobacensis</name>
    <dbReference type="NCBI Taxonomy" id="87461"/>
    <lineage>
        <taxon>Bacteria</taxon>
        <taxon>Pseudomonadati</taxon>
        <taxon>Pseudomonadota</taxon>
        <taxon>Alphaproteobacteria</taxon>
        <taxon>Hyphomicrobiales</taxon>
        <taxon>Nitrobacteraceae</taxon>
        <taxon>Rhodopseudomonas</taxon>
    </lineage>
</organism>
<comment type="catalytic activity">
    <reaction evidence="3">
        <text>a 2'-deoxyadenosine in DNA + S-adenosyl-L-methionine = an N(6)-methyl-2'-deoxyadenosine in DNA + S-adenosyl-L-homocysteine + H(+)</text>
        <dbReference type="Rhea" id="RHEA:15197"/>
        <dbReference type="Rhea" id="RHEA-COMP:12418"/>
        <dbReference type="Rhea" id="RHEA-COMP:12419"/>
        <dbReference type="ChEBI" id="CHEBI:15378"/>
        <dbReference type="ChEBI" id="CHEBI:57856"/>
        <dbReference type="ChEBI" id="CHEBI:59789"/>
        <dbReference type="ChEBI" id="CHEBI:90615"/>
        <dbReference type="ChEBI" id="CHEBI:90616"/>
        <dbReference type="EC" id="2.1.1.72"/>
    </reaction>
</comment>
<dbReference type="RefSeq" id="WP_184256056.1">
    <property type="nucleotide sequence ID" value="NZ_JACHIH010000006.1"/>
</dbReference>
<evidence type="ECO:0000256" key="2">
    <source>
        <dbReference type="ARBA" id="ARBA00022679"/>
    </source>
</evidence>
<feature type="domain" description="DNA methylase N-4/N-6" evidence="5">
    <location>
        <begin position="31"/>
        <end position="149"/>
    </location>
</feature>
<dbReference type="AlphaFoldDB" id="A0A7W7Z2G6"/>
<dbReference type="GO" id="GO:0032259">
    <property type="term" value="P:methylation"/>
    <property type="evidence" value="ECO:0007669"/>
    <property type="project" value="UniProtKB-KW"/>
</dbReference>
<dbReference type="Pfam" id="PF01555">
    <property type="entry name" value="N6_N4_Mtase"/>
    <property type="match status" value="2"/>
</dbReference>
<comment type="caution">
    <text evidence="6">The sequence shown here is derived from an EMBL/GenBank/DDBJ whole genome shotgun (WGS) entry which is preliminary data.</text>
</comment>
<dbReference type="GO" id="GO:0008170">
    <property type="term" value="F:N-methyltransferase activity"/>
    <property type="evidence" value="ECO:0007669"/>
    <property type="project" value="InterPro"/>
</dbReference>
<accession>A0A7W7Z2G6</accession>
<keyword evidence="1 6" id="KW-0489">Methyltransferase</keyword>
<reference evidence="6 7" key="1">
    <citation type="submission" date="2020-08" db="EMBL/GenBank/DDBJ databases">
        <title>Genomic Encyclopedia of Type Strains, Phase IV (KMG-IV): sequencing the most valuable type-strain genomes for metagenomic binning, comparative biology and taxonomic classification.</title>
        <authorList>
            <person name="Goeker M."/>
        </authorList>
    </citation>
    <scope>NUCLEOTIDE SEQUENCE [LARGE SCALE GENOMIC DNA]</scope>
    <source>
        <strain evidence="6 7">DSM 12706</strain>
    </source>
</reference>